<dbReference type="InterPro" id="IPR050621">
    <property type="entry name" value="Tudor_domain_containing"/>
</dbReference>
<name>A0AAV4WTR8_CAEEX</name>
<dbReference type="GO" id="GO:0005737">
    <property type="term" value="C:cytoplasm"/>
    <property type="evidence" value="ECO:0007669"/>
    <property type="project" value="UniProtKB-ARBA"/>
</dbReference>
<dbReference type="Gene3D" id="2.30.30.140">
    <property type="match status" value="1"/>
</dbReference>
<dbReference type="InterPro" id="IPR002999">
    <property type="entry name" value="Tudor"/>
</dbReference>
<evidence type="ECO:0000313" key="2">
    <source>
        <dbReference type="EMBL" id="GIY84933.1"/>
    </source>
</evidence>
<dbReference type="CDD" id="cd20379">
    <property type="entry name" value="Tudor_dTUD-like"/>
    <property type="match status" value="1"/>
</dbReference>
<comment type="caution">
    <text evidence="2">The sequence shown here is derived from an EMBL/GenBank/DDBJ whole genome shotgun (WGS) entry which is preliminary data.</text>
</comment>
<accession>A0AAV4WTR8</accession>
<feature type="domain" description="Tudor" evidence="1">
    <location>
        <begin position="15"/>
        <end position="86"/>
    </location>
</feature>
<dbReference type="PANTHER" id="PTHR22948">
    <property type="entry name" value="TUDOR DOMAIN CONTAINING PROTEIN"/>
    <property type="match status" value="1"/>
</dbReference>
<dbReference type="Pfam" id="PF00567">
    <property type="entry name" value="TUDOR"/>
    <property type="match status" value="1"/>
</dbReference>
<proteinExistence type="predicted"/>
<keyword evidence="3" id="KW-1185">Reference proteome</keyword>
<dbReference type="SUPFAM" id="SSF63748">
    <property type="entry name" value="Tudor/PWWP/MBT"/>
    <property type="match status" value="1"/>
</dbReference>
<dbReference type="Gene3D" id="2.40.50.90">
    <property type="match status" value="1"/>
</dbReference>
<dbReference type="AlphaFoldDB" id="A0AAV4WTR8"/>
<sequence length="143" mass="16223">MSTGNDLAKSPGFVNCSYIPPGFLYAAFSQIRKQWCRARILKVLDCATLIIHLIDYGDEEQLLCSDIRKLDDNLSHFKGYAIECILGDVKPTNNIWSPEALKMCEEQLLYDTVSCFTVSQHLEVPVVRIAKKGEKEPFVQKTH</sequence>
<dbReference type="InterPro" id="IPR035437">
    <property type="entry name" value="SNase_OB-fold_sf"/>
</dbReference>
<evidence type="ECO:0000313" key="3">
    <source>
        <dbReference type="Proteomes" id="UP001054945"/>
    </source>
</evidence>
<evidence type="ECO:0000259" key="1">
    <source>
        <dbReference type="Pfam" id="PF00567"/>
    </source>
</evidence>
<gene>
    <name evidence="2" type="primary">TDRD15_3</name>
    <name evidence="2" type="ORF">CEXT_781311</name>
</gene>
<dbReference type="EMBL" id="BPLR01016594">
    <property type="protein sequence ID" value="GIY84933.1"/>
    <property type="molecule type" value="Genomic_DNA"/>
</dbReference>
<protein>
    <submittedName>
        <fullName evidence="2">Tudor domain-containing protein 15</fullName>
    </submittedName>
</protein>
<reference evidence="2 3" key="1">
    <citation type="submission" date="2021-06" db="EMBL/GenBank/DDBJ databases">
        <title>Caerostris extrusa draft genome.</title>
        <authorList>
            <person name="Kono N."/>
            <person name="Arakawa K."/>
        </authorList>
    </citation>
    <scope>NUCLEOTIDE SEQUENCE [LARGE SCALE GENOMIC DNA]</scope>
</reference>
<dbReference type="Proteomes" id="UP001054945">
    <property type="component" value="Unassembled WGS sequence"/>
</dbReference>
<organism evidence="2 3">
    <name type="scientific">Caerostris extrusa</name>
    <name type="common">Bark spider</name>
    <name type="synonym">Caerostris bankana</name>
    <dbReference type="NCBI Taxonomy" id="172846"/>
    <lineage>
        <taxon>Eukaryota</taxon>
        <taxon>Metazoa</taxon>
        <taxon>Ecdysozoa</taxon>
        <taxon>Arthropoda</taxon>
        <taxon>Chelicerata</taxon>
        <taxon>Arachnida</taxon>
        <taxon>Araneae</taxon>
        <taxon>Araneomorphae</taxon>
        <taxon>Entelegynae</taxon>
        <taxon>Araneoidea</taxon>
        <taxon>Araneidae</taxon>
        <taxon>Caerostris</taxon>
    </lineage>
</organism>